<dbReference type="SUPFAM" id="SSF51197">
    <property type="entry name" value="Clavaminate synthase-like"/>
    <property type="match status" value="1"/>
</dbReference>
<evidence type="ECO:0000313" key="6">
    <source>
        <dbReference type="EMBL" id="MBE8715713.1"/>
    </source>
</evidence>
<sequence length="300" mass="34527">MMGIIILAIFVVCAIYVQKRGLVQHNRFSRKMTDHSNFMAPINCLFYAFSGVKNTAYLKTEDFPELNVLQENWQIIRDEALNLHSAERISASKDLDDLGFNSFFRTGWKRFYLKWYGSSLPSAEALCPKTVALINAIPNVKGAMFTMLPPGARLGAHRDPYAGSLRYHLGLSTPESPDCFINVDGTDYAWKDGEAVMFDETFIHYAENKTDKNRIILFVDIKRPTRFFLVDWINEIFSRVVLSAAATKNMPGDKVGFLNRIFGYVYQIRVVGKKIKKINKPLYYLLQYGLYIALIYWIFF</sequence>
<evidence type="ECO:0000256" key="3">
    <source>
        <dbReference type="ARBA" id="ARBA00023002"/>
    </source>
</evidence>
<proteinExistence type="inferred from homology"/>
<dbReference type="GO" id="GO:0051213">
    <property type="term" value="F:dioxygenase activity"/>
    <property type="evidence" value="ECO:0007669"/>
    <property type="project" value="UniProtKB-KW"/>
</dbReference>
<comment type="similarity">
    <text evidence="1">Belongs to the aspartyl/asparaginyl beta-hydroxylase family.</text>
</comment>
<evidence type="ECO:0000256" key="4">
    <source>
        <dbReference type="SAM" id="Phobius"/>
    </source>
</evidence>
<dbReference type="InterPro" id="IPR007803">
    <property type="entry name" value="Asp/Arg/Pro-Hydrxlase"/>
</dbReference>
<keyword evidence="4" id="KW-0812">Transmembrane</keyword>
<evidence type="ECO:0000256" key="1">
    <source>
        <dbReference type="ARBA" id="ARBA00007730"/>
    </source>
</evidence>
<organism evidence="6 7">
    <name type="scientific">Cellvibrio polysaccharolyticus</name>
    <dbReference type="NCBI Taxonomy" id="2082724"/>
    <lineage>
        <taxon>Bacteria</taxon>
        <taxon>Pseudomonadati</taxon>
        <taxon>Pseudomonadota</taxon>
        <taxon>Gammaproteobacteria</taxon>
        <taxon>Cellvibrionales</taxon>
        <taxon>Cellvibrionaceae</taxon>
        <taxon>Cellvibrio</taxon>
    </lineage>
</organism>
<evidence type="ECO:0000259" key="5">
    <source>
        <dbReference type="Pfam" id="PF05118"/>
    </source>
</evidence>
<feature type="domain" description="Aspartyl/asparaginy/proline hydroxylase" evidence="5">
    <location>
        <begin position="70"/>
        <end position="224"/>
    </location>
</feature>
<protein>
    <submittedName>
        <fullName evidence="6">Aspartyl/asparaginyl beta-hydroxylase domain-containing protein</fullName>
    </submittedName>
</protein>
<accession>A0A928V0V6</accession>
<gene>
    <name evidence="6" type="ORF">C4F51_00745</name>
</gene>
<keyword evidence="7" id="KW-1185">Reference proteome</keyword>
<keyword evidence="2" id="KW-0223">Dioxygenase</keyword>
<dbReference type="Gene3D" id="2.60.120.330">
    <property type="entry name" value="B-lactam Antibiotic, Isopenicillin N Synthase, Chain"/>
    <property type="match status" value="1"/>
</dbReference>
<feature type="transmembrane region" description="Helical" evidence="4">
    <location>
        <begin position="282"/>
        <end position="299"/>
    </location>
</feature>
<keyword evidence="4" id="KW-0472">Membrane</keyword>
<comment type="caution">
    <text evidence="6">The sequence shown here is derived from an EMBL/GenBank/DDBJ whole genome shotgun (WGS) entry which is preliminary data.</text>
</comment>
<dbReference type="InterPro" id="IPR027443">
    <property type="entry name" value="IPNS-like_sf"/>
</dbReference>
<dbReference type="AlphaFoldDB" id="A0A928V0V6"/>
<dbReference type="PANTHER" id="PTHR46332:SF5">
    <property type="entry name" value="ASPARTATE BETA-HYDROXYLASE DOMAIN CONTAINING 2"/>
    <property type="match status" value="1"/>
</dbReference>
<evidence type="ECO:0000256" key="2">
    <source>
        <dbReference type="ARBA" id="ARBA00022964"/>
    </source>
</evidence>
<keyword evidence="3" id="KW-0560">Oxidoreductase</keyword>
<keyword evidence="4" id="KW-1133">Transmembrane helix</keyword>
<dbReference type="InterPro" id="IPR051821">
    <property type="entry name" value="Asp/Asn_beta-hydroxylase"/>
</dbReference>
<dbReference type="PANTHER" id="PTHR46332">
    <property type="entry name" value="ASPARTATE BETA-HYDROXYLASE DOMAIN-CONTAINING PROTEIN 2"/>
    <property type="match status" value="1"/>
</dbReference>
<dbReference type="EMBL" id="PRDL01000001">
    <property type="protein sequence ID" value="MBE8715713.1"/>
    <property type="molecule type" value="Genomic_DNA"/>
</dbReference>
<evidence type="ECO:0000313" key="7">
    <source>
        <dbReference type="Proteomes" id="UP000652567"/>
    </source>
</evidence>
<reference evidence="6" key="1">
    <citation type="submission" date="2018-07" db="EMBL/GenBank/DDBJ databases">
        <title>Genome assembly of strain Ka43.</title>
        <authorList>
            <person name="Kukolya J."/>
            <person name="Nagy I."/>
            <person name="Horvath B."/>
            <person name="Toth A."/>
        </authorList>
    </citation>
    <scope>NUCLEOTIDE SEQUENCE</scope>
    <source>
        <strain evidence="6">KB43</strain>
    </source>
</reference>
<dbReference type="Proteomes" id="UP000652567">
    <property type="component" value="Unassembled WGS sequence"/>
</dbReference>
<name>A0A928V0V6_9GAMM</name>
<dbReference type="Pfam" id="PF05118">
    <property type="entry name" value="Asp_Arg_Hydrox"/>
    <property type="match status" value="1"/>
</dbReference>